<dbReference type="OrthoDB" id="2971745at2"/>
<comment type="caution">
    <text evidence="1">The sequence shown here is derived from an EMBL/GenBank/DDBJ whole genome shotgun (WGS) entry which is preliminary data.</text>
</comment>
<dbReference type="RefSeq" id="WP_138600502.1">
    <property type="nucleotide sequence ID" value="NZ_VCIA01000001.1"/>
</dbReference>
<dbReference type="EMBL" id="VCIA01000001">
    <property type="protein sequence ID" value="TMN20820.1"/>
    <property type="molecule type" value="Genomic_DNA"/>
</dbReference>
<gene>
    <name evidence="1" type="ORF">FFL34_00865</name>
</gene>
<dbReference type="AlphaFoldDB" id="A0A5S3QG08"/>
<reference evidence="1 2" key="1">
    <citation type="submission" date="2019-05" db="EMBL/GenBank/DDBJ databases">
        <title>Genomic analysis of Lentibacillus sp. NKC220-2.</title>
        <authorList>
            <person name="Oh Y.J."/>
        </authorList>
    </citation>
    <scope>NUCLEOTIDE SEQUENCE [LARGE SCALE GENOMIC DNA]</scope>
    <source>
        <strain evidence="1 2">NKC220-2</strain>
    </source>
</reference>
<protein>
    <submittedName>
        <fullName evidence="1">Uncharacterized protein</fullName>
    </submittedName>
</protein>
<dbReference type="Proteomes" id="UP000306980">
    <property type="component" value="Unassembled WGS sequence"/>
</dbReference>
<evidence type="ECO:0000313" key="2">
    <source>
        <dbReference type="Proteomes" id="UP000306980"/>
    </source>
</evidence>
<proteinExistence type="predicted"/>
<sequence>MINECFVVLTPGIENYIQQGVLPFTDVEHMVKTAATFATESYFIAFHANKVTTLVTDGNDHVLNELSLTIPENIWFIFDESEGSIICTGLLPHEY</sequence>
<accession>A0A5S3QG08</accession>
<organism evidence="1 2">
    <name type="scientific">Lentibacillus cibarius</name>
    <dbReference type="NCBI Taxonomy" id="2583219"/>
    <lineage>
        <taxon>Bacteria</taxon>
        <taxon>Bacillati</taxon>
        <taxon>Bacillota</taxon>
        <taxon>Bacilli</taxon>
        <taxon>Bacillales</taxon>
        <taxon>Bacillaceae</taxon>
        <taxon>Lentibacillus</taxon>
    </lineage>
</organism>
<evidence type="ECO:0000313" key="1">
    <source>
        <dbReference type="EMBL" id="TMN20820.1"/>
    </source>
</evidence>
<name>A0A5S3QG08_9BACI</name>